<dbReference type="STRING" id="62062.ENSHHUP00000038467"/>
<sequence>MEERSQRNADECLARAVYATASPLMLTGNVYWKRFLNVLCPAYTPPTSHALSTHLLDAEFNRVQVKVKQIIEKADCIVIISDRWSNVRGQGIINYIISTPQPVFYKSTDPALCNWVLDFLTGRPQVVRIGNNISTLLILNTGAPQGCVLSPLLYSLFTHDCVAKHASNSIIKFAYDTKVVGLITNNDETAYREEVRALGVWCQENNLSLNVNKTKEMIVDFRKQERAHPPIHIDGTVVEKVESFKFLGVHITDKLKWSTHIDSVVKKVQQRLFNLRRLKKFSLSPKTLTNVYRCTIESILSGCITTWYGNCSAHNRKALQRVVRTAQGITGGKLPALQDTYTTRCHRKAKKIIKDNNHPSHCLFTLLSSRRRCQNRCIKSGTERLKNSSYLKAIRLLNSHH</sequence>
<dbReference type="InterPro" id="IPR015095">
    <property type="entry name" value="AlkB_hom8_N"/>
</dbReference>
<evidence type="ECO:0000259" key="1">
    <source>
        <dbReference type="PROSITE" id="PS50878"/>
    </source>
</evidence>
<dbReference type="GO" id="GO:0008168">
    <property type="term" value="F:methyltransferase activity"/>
    <property type="evidence" value="ECO:0007669"/>
    <property type="project" value="InterPro"/>
</dbReference>
<feature type="domain" description="Reverse transcriptase" evidence="1">
    <location>
        <begin position="1"/>
        <end position="251"/>
    </location>
</feature>
<accession>A0A4W5MJ42</accession>
<dbReference type="GO" id="GO:0016706">
    <property type="term" value="F:2-oxoglutarate-dependent dioxygenase activity"/>
    <property type="evidence" value="ECO:0007669"/>
    <property type="project" value="InterPro"/>
</dbReference>
<proteinExistence type="predicted"/>
<evidence type="ECO:0000313" key="3">
    <source>
        <dbReference type="Proteomes" id="UP000314982"/>
    </source>
</evidence>
<dbReference type="SUPFAM" id="SSF56672">
    <property type="entry name" value="DNA/RNA polymerases"/>
    <property type="match status" value="1"/>
</dbReference>
<dbReference type="Pfam" id="PF09004">
    <property type="entry name" value="ALKBH8_N"/>
    <property type="match status" value="1"/>
</dbReference>
<dbReference type="Ensembl" id="ENSHHUT00000039985.1">
    <property type="protein sequence ID" value="ENSHHUP00000038467.1"/>
    <property type="gene ID" value="ENSHHUG00000024003.1"/>
</dbReference>
<name>A0A4W5MJ42_9TELE</name>
<reference evidence="3" key="1">
    <citation type="submission" date="2018-06" db="EMBL/GenBank/DDBJ databases">
        <title>Genome assembly of Danube salmon.</title>
        <authorList>
            <person name="Macqueen D.J."/>
            <person name="Gundappa M.K."/>
        </authorList>
    </citation>
    <scope>NUCLEOTIDE SEQUENCE [LARGE SCALE GENOMIC DNA]</scope>
</reference>
<dbReference type="InterPro" id="IPR000477">
    <property type="entry name" value="RT_dom"/>
</dbReference>
<dbReference type="GeneTree" id="ENSGT01020000230367"/>
<reference evidence="2" key="3">
    <citation type="submission" date="2025-09" db="UniProtKB">
        <authorList>
            <consortium name="Ensembl"/>
        </authorList>
    </citation>
    <scope>IDENTIFICATION</scope>
</reference>
<protein>
    <recommendedName>
        <fullName evidence="1">Reverse transcriptase domain-containing protein</fullName>
    </recommendedName>
</protein>
<dbReference type="Pfam" id="PF00078">
    <property type="entry name" value="RVT_1"/>
    <property type="match status" value="1"/>
</dbReference>
<keyword evidence="3" id="KW-1185">Reference proteome</keyword>
<dbReference type="PROSITE" id="PS50878">
    <property type="entry name" value="RT_POL"/>
    <property type="match status" value="1"/>
</dbReference>
<organism evidence="2 3">
    <name type="scientific">Hucho hucho</name>
    <name type="common">huchen</name>
    <dbReference type="NCBI Taxonomy" id="62062"/>
    <lineage>
        <taxon>Eukaryota</taxon>
        <taxon>Metazoa</taxon>
        <taxon>Chordata</taxon>
        <taxon>Craniata</taxon>
        <taxon>Vertebrata</taxon>
        <taxon>Euteleostomi</taxon>
        <taxon>Actinopterygii</taxon>
        <taxon>Neopterygii</taxon>
        <taxon>Teleostei</taxon>
        <taxon>Protacanthopterygii</taxon>
        <taxon>Salmoniformes</taxon>
        <taxon>Salmonidae</taxon>
        <taxon>Salmoninae</taxon>
        <taxon>Hucho</taxon>
    </lineage>
</organism>
<dbReference type="InterPro" id="IPR043502">
    <property type="entry name" value="DNA/RNA_pol_sf"/>
</dbReference>
<dbReference type="PANTHER" id="PTHR33332">
    <property type="entry name" value="REVERSE TRANSCRIPTASE DOMAIN-CONTAINING PROTEIN"/>
    <property type="match status" value="1"/>
</dbReference>
<dbReference type="AlphaFoldDB" id="A0A4W5MJ42"/>
<dbReference type="Proteomes" id="UP000314982">
    <property type="component" value="Unassembled WGS sequence"/>
</dbReference>
<evidence type="ECO:0000313" key="2">
    <source>
        <dbReference type="Ensembl" id="ENSHHUP00000038467.1"/>
    </source>
</evidence>
<reference evidence="2" key="2">
    <citation type="submission" date="2025-08" db="UniProtKB">
        <authorList>
            <consortium name="Ensembl"/>
        </authorList>
    </citation>
    <scope>IDENTIFICATION</scope>
</reference>